<reference evidence="2" key="1">
    <citation type="submission" date="2019-10" db="EMBL/GenBank/DDBJ databases">
        <title>Description of Paenibacillus glebae sp. nov.</title>
        <authorList>
            <person name="Carlier A."/>
            <person name="Qi S."/>
        </authorList>
    </citation>
    <scope>NUCLEOTIDE SEQUENCE</scope>
    <source>
        <strain evidence="2">LMG 31456</strain>
    </source>
</reference>
<dbReference type="GO" id="GO:0016757">
    <property type="term" value="F:glycosyltransferase activity"/>
    <property type="evidence" value="ECO:0007669"/>
    <property type="project" value="InterPro"/>
</dbReference>
<dbReference type="EMBL" id="WHOD01000067">
    <property type="protein sequence ID" value="NOU95108.1"/>
    <property type="molecule type" value="Genomic_DNA"/>
</dbReference>
<dbReference type="PANTHER" id="PTHR12526">
    <property type="entry name" value="GLYCOSYLTRANSFERASE"/>
    <property type="match status" value="1"/>
</dbReference>
<evidence type="ECO:0000313" key="3">
    <source>
        <dbReference type="Proteomes" id="UP000641588"/>
    </source>
</evidence>
<gene>
    <name evidence="2" type="ORF">GC093_18030</name>
</gene>
<dbReference type="CDD" id="cd03794">
    <property type="entry name" value="GT4_WbuB-like"/>
    <property type="match status" value="1"/>
</dbReference>
<comment type="caution">
    <text evidence="2">The sequence shown here is derived from an EMBL/GenBank/DDBJ whole genome shotgun (WGS) entry which is preliminary data.</text>
</comment>
<dbReference type="PANTHER" id="PTHR12526:SF622">
    <property type="entry name" value="GLYCOSYLTRANSFERASE (GROUP I)"/>
    <property type="match status" value="1"/>
</dbReference>
<dbReference type="AlphaFoldDB" id="A0A972K2N8"/>
<evidence type="ECO:0000259" key="1">
    <source>
        <dbReference type="Pfam" id="PF00534"/>
    </source>
</evidence>
<dbReference type="SUPFAM" id="SSF53756">
    <property type="entry name" value="UDP-Glycosyltransferase/glycogen phosphorylase"/>
    <property type="match status" value="1"/>
</dbReference>
<organism evidence="2 3">
    <name type="scientific">Paenibacillus foliorum</name>
    <dbReference type="NCBI Taxonomy" id="2654974"/>
    <lineage>
        <taxon>Bacteria</taxon>
        <taxon>Bacillati</taxon>
        <taxon>Bacillota</taxon>
        <taxon>Bacilli</taxon>
        <taxon>Bacillales</taxon>
        <taxon>Paenibacillaceae</taxon>
        <taxon>Paenibacillus</taxon>
    </lineage>
</organism>
<proteinExistence type="predicted"/>
<accession>A0A972K2N8</accession>
<dbReference type="InterPro" id="IPR001296">
    <property type="entry name" value="Glyco_trans_1"/>
</dbReference>
<name>A0A972K2N8_9BACL</name>
<dbReference type="Proteomes" id="UP000641588">
    <property type="component" value="Unassembled WGS sequence"/>
</dbReference>
<feature type="domain" description="Glycosyl transferase family 1" evidence="1">
    <location>
        <begin position="202"/>
        <end position="345"/>
    </location>
</feature>
<dbReference type="Gene3D" id="3.40.50.2000">
    <property type="entry name" value="Glycogen Phosphorylase B"/>
    <property type="match status" value="2"/>
</dbReference>
<keyword evidence="3" id="KW-1185">Reference proteome</keyword>
<evidence type="ECO:0000313" key="2">
    <source>
        <dbReference type="EMBL" id="NOU95108.1"/>
    </source>
</evidence>
<protein>
    <submittedName>
        <fullName evidence="2">Glycosyltransferase</fullName>
    </submittedName>
</protein>
<sequence>MNIIILRSNPILPDPRVEKEANTLLGLGYKVKILAWNRRSLNNREIYGEIKVKNGTLPIRWFNVNASFGNGMKNFLPLLFFQIFLIGWLIKHRKDYDFIHACDFDTVIPAWFCSKLFNKKYVYDIFDYYVDAFHVPNFLKSKVEKIDIFMINSADAVIIANESRKEQISKSRPKKLYIIHNSPDISDVIDNKEHGVMFSNTQKLKFAYIGILCAGRLLKEILEIFQEHQEWELHIGGFGPYEQHIKSIADSNDNIFYYGRIPYEKVIEIERKCDILFAIYDPDVPNHKYSSPNKLYEAMMLGKPIIVAKGTGIDETVQNFEIGKAIDYNGESFEQAITEMFEERDNWRCMKHRTQILYNKHYAWEIMNTRLEELYRLISVD</sequence>
<dbReference type="RefSeq" id="WP_171653312.1">
    <property type="nucleotide sequence ID" value="NZ_WHOD01000067.1"/>
</dbReference>
<dbReference type="Pfam" id="PF00534">
    <property type="entry name" value="Glycos_transf_1"/>
    <property type="match status" value="1"/>
</dbReference>